<gene>
    <name evidence="2" type="ORF">FGO68_gene5906</name>
</gene>
<keyword evidence="1" id="KW-0472">Membrane</keyword>
<evidence type="ECO:0000256" key="1">
    <source>
        <dbReference type="SAM" id="Phobius"/>
    </source>
</evidence>
<protein>
    <submittedName>
        <fullName evidence="2">Uncharacterized protein</fullName>
    </submittedName>
</protein>
<dbReference type="AlphaFoldDB" id="A0A8J8NL51"/>
<evidence type="ECO:0000313" key="3">
    <source>
        <dbReference type="Proteomes" id="UP000785679"/>
    </source>
</evidence>
<organism evidence="2 3">
    <name type="scientific">Halteria grandinella</name>
    <dbReference type="NCBI Taxonomy" id="5974"/>
    <lineage>
        <taxon>Eukaryota</taxon>
        <taxon>Sar</taxon>
        <taxon>Alveolata</taxon>
        <taxon>Ciliophora</taxon>
        <taxon>Intramacronucleata</taxon>
        <taxon>Spirotrichea</taxon>
        <taxon>Stichotrichia</taxon>
        <taxon>Sporadotrichida</taxon>
        <taxon>Halteriidae</taxon>
        <taxon>Halteria</taxon>
    </lineage>
</organism>
<evidence type="ECO:0000313" key="2">
    <source>
        <dbReference type="EMBL" id="TNV77217.1"/>
    </source>
</evidence>
<proteinExistence type="predicted"/>
<accession>A0A8J8NL51</accession>
<feature type="transmembrane region" description="Helical" evidence="1">
    <location>
        <begin position="69"/>
        <end position="89"/>
    </location>
</feature>
<sequence>MCFKETTLQSFIVSFVICHIIFKQIQSSLEAKILALNLIYAIVIAFIVLFFDFIQELKNLITSQQDQKFLGLPIKLFTALFLTIFWERLQKGISLVKNRINSFRHWN</sequence>
<dbReference type="Proteomes" id="UP000785679">
    <property type="component" value="Unassembled WGS sequence"/>
</dbReference>
<keyword evidence="1" id="KW-0812">Transmembrane</keyword>
<reference evidence="2" key="1">
    <citation type="submission" date="2019-06" db="EMBL/GenBank/DDBJ databases">
        <authorList>
            <person name="Zheng W."/>
        </authorList>
    </citation>
    <scope>NUCLEOTIDE SEQUENCE</scope>
    <source>
        <strain evidence="2">QDHG01</strain>
    </source>
</reference>
<feature type="transmembrane region" description="Helical" evidence="1">
    <location>
        <begin position="34"/>
        <end position="54"/>
    </location>
</feature>
<keyword evidence="3" id="KW-1185">Reference proteome</keyword>
<name>A0A8J8NL51_HALGN</name>
<dbReference type="EMBL" id="RRYP01012287">
    <property type="protein sequence ID" value="TNV77217.1"/>
    <property type="molecule type" value="Genomic_DNA"/>
</dbReference>
<comment type="caution">
    <text evidence="2">The sequence shown here is derived from an EMBL/GenBank/DDBJ whole genome shotgun (WGS) entry which is preliminary data.</text>
</comment>
<keyword evidence="1" id="KW-1133">Transmembrane helix</keyword>